<dbReference type="SUPFAM" id="SSF101498">
    <property type="entry name" value="Anti-sigma factor FlgM"/>
    <property type="match status" value="1"/>
</dbReference>
<evidence type="ECO:0000313" key="12">
    <source>
        <dbReference type="Proteomes" id="UP000596192"/>
    </source>
</evidence>
<protein>
    <recommendedName>
        <fullName evidence="2">Negative regulator of flagellin synthesis</fullName>
    </recommendedName>
    <alternativeName>
        <fullName evidence="8">Anti-sigma-28 factor</fullName>
    </alternativeName>
</protein>
<feature type="compositionally biased region" description="Basic and acidic residues" evidence="9">
    <location>
        <begin position="14"/>
        <end position="29"/>
    </location>
</feature>
<evidence type="ECO:0000256" key="3">
    <source>
        <dbReference type="ARBA" id="ARBA00022491"/>
    </source>
</evidence>
<dbReference type="InterPro" id="IPR035890">
    <property type="entry name" value="Anti-sigma-28_factor_FlgM_sf"/>
</dbReference>
<dbReference type="InterPro" id="IPR031316">
    <property type="entry name" value="FlgM_C"/>
</dbReference>
<comment type="similarity">
    <text evidence="1">Belongs to the FlgM family.</text>
</comment>
<evidence type="ECO:0000256" key="5">
    <source>
        <dbReference type="ARBA" id="ARBA00023015"/>
    </source>
</evidence>
<keyword evidence="11" id="KW-0966">Cell projection</keyword>
<evidence type="ECO:0000259" key="10">
    <source>
        <dbReference type="Pfam" id="PF04316"/>
    </source>
</evidence>
<evidence type="ECO:0000256" key="4">
    <source>
        <dbReference type="ARBA" id="ARBA00022795"/>
    </source>
</evidence>
<dbReference type="AlphaFoldDB" id="A0AAP9YGT8"/>
<dbReference type="GO" id="GO:0044781">
    <property type="term" value="P:bacterial-type flagellum organization"/>
    <property type="evidence" value="ECO:0007669"/>
    <property type="project" value="UniProtKB-KW"/>
</dbReference>
<dbReference type="RefSeq" id="WP_198867837.1">
    <property type="nucleotide sequence ID" value="NZ_CP066310.1"/>
</dbReference>
<dbReference type="Pfam" id="PF04316">
    <property type="entry name" value="FlgM"/>
    <property type="match status" value="1"/>
</dbReference>
<dbReference type="NCBIfam" id="TIGR03824">
    <property type="entry name" value="FlgM_jcvi"/>
    <property type="match status" value="1"/>
</dbReference>
<keyword evidence="4" id="KW-1005">Bacterial flagellum biogenesis</keyword>
<comment type="function">
    <text evidence="7">Responsible for the coupling of flagellin expression to flagellar assembly by preventing expression of the flagellin genes when a component of the middle class of proteins is defective. It negatively regulates flagellar genes by inhibiting the activity of FliA by directly binding to FliA.</text>
</comment>
<proteinExistence type="inferred from homology"/>
<evidence type="ECO:0000313" key="11">
    <source>
        <dbReference type="EMBL" id="QQE90531.1"/>
    </source>
</evidence>
<accession>A0AAP9YGT8</accession>
<evidence type="ECO:0000256" key="2">
    <source>
        <dbReference type="ARBA" id="ARBA00017823"/>
    </source>
</evidence>
<evidence type="ECO:0000256" key="1">
    <source>
        <dbReference type="ARBA" id="ARBA00005322"/>
    </source>
</evidence>
<feature type="region of interest" description="Disordered" evidence="9">
    <location>
        <begin position="1"/>
        <end position="38"/>
    </location>
</feature>
<organism evidence="11 12">
    <name type="scientific">Azotobacter chroococcum</name>
    <dbReference type="NCBI Taxonomy" id="353"/>
    <lineage>
        <taxon>Bacteria</taxon>
        <taxon>Pseudomonadati</taxon>
        <taxon>Pseudomonadota</taxon>
        <taxon>Gammaproteobacteria</taxon>
        <taxon>Pseudomonadales</taxon>
        <taxon>Pseudomonadaceae</taxon>
        <taxon>Azotobacter</taxon>
    </lineage>
</organism>
<keyword evidence="3" id="KW-0678">Repressor</keyword>
<sequence length="95" mass="10357">MKIDNSTPPGAARRPTDNRETGLRVRRGEAPPQTESPAAIAHLGQSAETDASQDIDMARVMEIRQAIGEGRLQIRPERIAEGLLESVRELLDDGV</sequence>
<evidence type="ECO:0000256" key="9">
    <source>
        <dbReference type="SAM" id="MobiDB-lite"/>
    </source>
</evidence>
<keyword evidence="11" id="KW-0969">Cilium</keyword>
<gene>
    <name evidence="11" type="primary">flgM</name>
    <name evidence="11" type="ORF">GKQ51_09790</name>
</gene>
<reference evidence="11 12" key="1">
    <citation type="submission" date="2020-12" db="EMBL/GenBank/DDBJ databases">
        <title>Genomic Analysis and Response surface optimization of nitrogen-fixing conditions for A. chroococcum strain HR1, Isolation from rhizosphere soil.</title>
        <authorList>
            <person name="Li J."/>
            <person name="Yang H."/>
            <person name="Liu H."/>
            <person name="Wang C."/>
            <person name="Tian Y."/>
            <person name="Lu X.Y."/>
        </authorList>
    </citation>
    <scope>NUCLEOTIDE SEQUENCE [LARGE SCALE GENOMIC DNA]</scope>
    <source>
        <strain evidence="11 12">HR1</strain>
    </source>
</reference>
<keyword evidence="6" id="KW-0804">Transcription</keyword>
<dbReference type="GO" id="GO:0045892">
    <property type="term" value="P:negative regulation of DNA-templated transcription"/>
    <property type="evidence" value="ECO:0007669"/>
    <property type="project" value="InterPro"/>
</dbReference>
<keyword evidence="5" id="KW-0805">Transcription regulation</keyword>
<evidence type="ECO:0000256" key="6">
    <source>
        <dbReference type="ARBA" id="ARBA00023163"/>
    </source>
</evidence>
<evidence type="ECO:0000256" key="8">
    <source>
        <dbReference type="ARBA" id="ARBA00030117"/>
    </source>
</evidence>
<keyword evidence="11" id="KW-0282">Flagellum</keyword>
<name>A0AAP9YGT8_9GAMM</name>
<dbReference type="Proteomes" id="UP000596192">
    <property type="component" value="Chromosome"/>
</dbReference>
<dbReference type="EMBL" id="CP066310">
    <property type="protein sequence ID" value="QQE90531.1"/>
    <property type="molecule type" value="Genomic_DNA"/>
</dbReference>
<evidence type="ECO:0000256" key="7">
    <source>
        <dbReference type="ARBA" id="ARBA00024739"/>
    </source>
</evidence>
<feature type="domain" description="Anti-sigma-28 factor FlgM C-terminal" evidence="10">
    <location>
        <begin position="45"/>
        <end position="85"/>
    </location>
</feature>
<dbReference type="InterPro" id="IPR007412">
    <property type="entry name" value="FlgM"/>
</dbReference>